<comment type="similarity">
    <text evidence="1">Belongs to the beclin family.</text>
</comment>
<gene>
    <name evidence="6" type="ORF">ZEAMMB73_Zm00001d011984</name>
</gene>
<dbReference type="InterPro" id="IPR038274">
    <property type="entry name" value="Atg6/Beclin_C_sf"/>
</dbReference>
<dbReference type="GO" id="GO:0006914">
    <property type="term" value="P:autophagy"/>
    <property type="evidence" value="ECO:0007669"/>
    <property type="project" value="InterPro"/>
</dbReference>
<feature type="coiled-coil region" evidence="2">
    <location>
        <begin position="189"/>
        <end position="267"/>
    </location>
</feature>
<evidence type="ECO:0000259" key="5">
    <source>
        <dbReference type="Pfam" id="PF17675"/>
    </source>
</evidence>
<feature type="region of interest" description="Disordered" evidence="3">
    <location>
        <begin position="119"/>
        <end position="146"/>
    </location>
</feature>
<evidence type="ECO:0000256" key="3">
    <source>
        <dbReference type="SAM" id="MobiDB-lite"/>
    </source>
</evidence>
<evidence type="ECO:0000256" key="2">
    <source>
        <dbReference type="SAM" id="Coils"/>
    </source>
</evidence>
<dbReference type="InterPro" id="IPR040455">
    <property type="entry name" value="Atg6_BARA"/>
</dbReference>
<evidence type="ECO:0000313" key="6">
    <source>
        <dbReference type="EMBL" id="AQK98525.1"/>
    </source>
</evidence>
<dbReference type="AlphaFoldDB" id="A0A1D6G5M5"/>
<feature type="domain" description="Atg6/beclin coiled-coil" evidence="5">
    <location>
        <begin position="172"/>
        <end position="300"/>
    </location>
</feature>
<dbReference type="PANTHER" id="PTHR12768">
    <property type="entry name" value="BECLIN 1"/>
    <property type="match status" value="1"/>
</dbReference>
<dbReference type="InterPro" id="IPR041691">
    <property type="entry name" value="Atg6/beclin_CC"/>
</dbReference>
<dbReference type="InterPro" id="IPR007243">
    <property type="entry name" value="Atg6/Beclin"/>
</dbReference>
<accession>A0A1D6G5M5</accession>
<name>A0A1D6G5M5_MAIZE</name>
<dbReference type="Gene3D" id="6.10.250.3110">
    <property type="match status" value="1"/>
</dbReference>
<protein>
    <submittedName>
        <fullName evidence="6">Beclin-1-like protein</fullName>
    </submittedName>
</protein>
<dbReference type="Pfam" id="PF17675">
    <property type="entry name" value="APG6_N"/>
    <property type="match status" value="1"/>
</dbReference>
<sequence length="398" mass="44413">MKPTAGASGKGGAVYPSLPRLKCQECRRALVVVGVESYADRLPAHAAPGNHASSVQDSVMGASKMDNSYVVLSRQNKVQGPRIPPRPGSAVAAHTDPNQSTRAIEGSYIVLPPPSASIYKKSASEGGGAQLTPPGGNSSSPLSGNNSGFHSSVTVLKRAFEVASSQTQVEQPLCLECMRVLSDKMDKEIEDCNADIKSYEACLQRLQQEPYNILSETDFQKEKQKIEEEEKKLKCAIEEAEKQYSEVSSEMKDLEIKSKQFEELEERYWHEFNSFQFQLTSHQEERDAVFAKIGVSQVHLEMLKHTNVLNDAFYISCDEVIARINNFRLGRLPNVEVIIQIAKYTDTTLGHYSVSENDVQVEWDEINVAWGQAALLLHTMAHYFTPKFRYPFVFSQQL</sequence>
<keyword evidence="2" id="KW-0175">Coiled coil</keyword>
<evidence type="ECO:0000256" key="1">
    <source>
        <dbReference type="ARBA" id="ARBA00005965"/>
    </source>
</evidence>
<dbReference type="Pfam" id="PF04111">
    <property type="entry name" value="APG6"/>
    <property type="match status" value="1"/>
</dbReference>
<reference evidence="6" key="1">
    <citation type="submission" date="2015-12" db="EMBL/GenBank/DDBJ databases">
        <title>Update maize B73 reference genome by single molecule sequencing technologies.</title>
        <authorList>
            <consortium name="Maize Genome Sequencing Project"/>
            <person name="Ware D."/>
        </authorList>
    </citation>
    <scope>NUCLEOTIDE SEQUENCE</scope>
    <source>
        <tissue evidence="6">Seedling</tissue>
    </source>
</reference>
<evidence type="ECO:0000259" key="4">
    <source>
        <dbReference type="Pfam" id="PF04111"/>
    </source>
</evidence>
<organism evidence="6">
    <name type="scientific">Zea mays</name>
    <name type="common">Maize</name>
    <dbReference type="NCBI Taxonomy" id="4577"/>
    <lineage>
        <taxon>Eukaryota</taxon>
        <taxon>Viridiplantae</taxon>
        <taxon>Streptophyta</taxon>
        <taxon>Embryophyta</taxon>
        <taxon>Tracheophyta</taxon>
        <taxon>Spermatophyta</taxon>
        <taxon>Magnoliopsida</taxon>
        <taxon>Liliopsida</taxon>
        <taxon>Poales</taxon>
        <taxon>Poaceae</taxon>
        <taxon>PACMAD clade</taxon>
        <taxon>Panicoideae</taxon>
        <taxon>Andropogonodae</taxon>
        <taxon>Andropogoneae</taxon>
        <taxon>Tripsacinae</taxon>
        <taxon>Zea</taxon>
    </lineage>
</organism>
<feature type="compositionally biased region" description="Low complexity" evidence="3">
    <location>
        <begin position="133"/>
        <end position="146"/>
    </location>
</feature>
<feature type="region of interest" description="Disordered" evidence="3">
    <location>
        <begin position="77"/>
        <end position="98"/>
    </location>
</feature>
<dbReference type="PANTHER" id="PTHR12768:SF4">
    <property type="entry name" value="BECLIN-1"/>
    <property type="match status" value="1"/>
</dbReference>
<dbReference type="ExpressionAtlas" id="A0A1D6G5M5">
    <property type="expression patterns" value="baseline and differential"/>
</dbReference>
<dbReference type="EMBL" id="CM000784">
    <property type="protein sequence ID" value="AQK98525.1"/>
    <property type="molecule type" value="Genomic_DNA"/>
</dbReference>
<proteinExistence type="inferred from homology"/>
<dbReference type="Gene3D" id="1.10.418.40">
    <property type="entry name" value="Autophagy protein 6/Beclin 1"/>
    <property type="match status" value="1"/>
</dbReference>
<feature type="domain" description="Atg6 BARA" evidence="4">
    <location>
        <begin position="303"/>
        <end position="337"/>
    </location>
</feature>